<keyword evidence="3 6" id="KW-0812">Transmembrane</keyword>
<dbReference type="InterPro" id="IPR004477">
    <property type="entry name" value="ComEC_N"/>
</dbReference>
<sequence length="566" mass="60906">MLSTNAYSVTAAAACSTCGVLRKGERCISVEQCNRIGQRGYRAHISPAVVMAIAAVGGFYGTHVYEVPFPYAFFGAVQACVLCIGCLLVRSGVRFFSRWGAVRIWRRWGIAYTSVCRCCNTLFFVFCGLCVACVARTSLMVQQAPLQTLAQPQKLRVLTIHLLQEPKPAGTRFRVRARVLGAGYIDGASFSARGVCTVLFPAEVILQQYATDMTDDADARVCQYYARGLRCQIRGRFASSAPKLFISSSTPPRFVGWSSYFAQMRAQMRVALMRFLSPWGRAGGLLLALLSADSVFLSDEMRVAFRHAGLAHVLALSGMHLSLVGASATFLGRFIGTRHRGMQGAFFAMLVFVWFAGISPSLARALGMTLVLMGGQMAYVRVGLFSVLCAVLSIHMLIAPHDVQTLSFMLSYGALAGIVLLGSEITEMMSGLIPRPLASLLGTSCSAQFFTAPIVLSVIGYFAPIGVLASCVVSPLIALFLIGGSVALCCSLAVPAVAPFLSWGVYFFGEGLCAVVRFFACAPLVYVQSACGHVCAALFSFLLGGGLLEAARRVRVHKDTYVLPEL</sequence>
<feature type="transmembrane region" description="Helical" evidence="6">
    <location>
        <begin position="378"/>
        <end position="399"/>
    </location>
</feature>
<feature type="transmembrane region" description="Helical" evidence="6">
    <location>
        <begin position="110"/>
        <end position="137"/>
    </location>
</feature>
<feature type="transmembrane region" description="Helical" evidence="6">
    <location>
        <begin position="437"/>
        <end position="459"/>
    </location>
</feature>
<evidence type="ECO:0000256" key="6">
    <source>
        <dbReference type="SAM" id="Phobius"/>
    </source>
</evidence>
<evidence type="ECO:0000313" key="9">
    <source>
        <dbReference type="Proteomes" id="UP000001202"/>
    </source>
</evidence>
<organism evidence="8 9">
    <name type="scientific">Treponema pallidum subsp. pallidum (strain SS14)</name>
    <dbReference type="NCBI Taxonomy" id="455434"/>
    <lineage>
        <taxon>Bacteria</taxon>
        <taxon>Pseudomonadati</taxon>
        <taxon>Spirochaetota</taxon>
        <taxon>Spirochaetia</taxon>
        <taxon>Spirochaetales</taxon>
        <taxon>Treponemataceae</taxon>
        <taxon>Treponema</taxon>
    </lineage>
</organism>
<proteinExistence type="predicted"/>
<evidence type="ECO:0000259" key="7">
    <source>
        <dbReference type="Pfam" id="PF03772"/>
    </source>
</evidence>
<dbReference type="AlphaFoldDB" id="A0A0H3BKB9"/>
<dbReference type="PANTHER" id="PTHR30619:SF7">
    <property type="entry name" value="BETA-LACTAMASE DOMAIN PROTEIN"/>
    <property type="match status" value="1"/>
</dbReference>
<evidence type="ECO:0000256" key="5">
    <source>
        <dbReference type="ARBA" id="ARBA00023136"/>
    </source>
</evidence>
<dbReference type="NCBIfam" id="TIGR00360">
    <property type="entry name" value="ComEC_N-term"/>
    <property type="match status" value="1"/>
</dbReference>
<dbReference type="GO" id="GO:0005886">
    <property type="term" value="C:plasma membrane"/>
    <property type="evidence" value="ECO:0007669"/>
    <property type="project" value="UniProtKB-SubCell"/>
</dbReference>
<evidence type="ECO:0000313" key="8">
    <source>
        <dbReference type="EMBL" id="ACD70762.1"/>
    </source>
</evidence>
<feature type="transmembrane region" description="Helical" evidence="6">
    <location>
        <begin position="71"/>
        <end position="89"/>
    </location>
</feature>
<feature type="transmembrane region" description="Helical" evidence="6">
    <location>
        <begin position="465"/>
        <end position="488"/>
    </location>
</feature>
<accession>A0A0H3BKB9</accession>
<evidence type="ECO:0000256" key="1">
    <source>
        <dbReference type="ARBA" id="ARBA00004651"/>
    </source>
</evidence>
<feature type="transmembrane region" description="Helical" evidence="6">
    <location>
        <begin position="526"/>
        <end position="548"/>
    </location>
</feature>
<dbReference type="KEGG" id="tpp:TPASS_0336"/>
<dbReference type="Pfam" id="PF03772">
    <property type="entry name" value="Competence"/>
    <property type="match status" value="1"/>
</dbReference>
<evidence type="ECO:0000256" key="3">
    <source>
        <dbReference type="ARBA" id="ARBA00022692"/>
    </source>
</evidence>
<dbReference type="Proteomes" id="UP000001202">
    <property type="component" value="Chromosome"/>
</dbReference>
<reference evidence="8 9" key="1">
    <citation type="journal article" date="2008" name="BMC Microbiol.">
        <title>Complete genome sequence of Treponema pallidum ssp. pallidum strain SS14 determined with oligonucleotide arrays.</title>
        <authorList>
            <person name="Matejkova P."/>
            <person name="Strouhal M."/>
            <person name="Smajs D."/>
            <person name="Norris S.J."/>
            <person name="Palzkill T."/>
            <person name="Petrosino J.F."/>
            <person name="Sodergren E."/>
            <person name="Norton J.E."/>
            <person name="Singh J."/>
            <person name="Richmond T.A."/>
            <person name="Molla M.N."/>
            <person name="Albert T.J."/>
            <person name="Weinstock G.M."/>
        </authorList>
    </citation>
    <scope>NUCLEOTIDE SEQUENCE [LARGE SCALE GENOMIC DNA]</scope>
    <source>
        <strain evidence="8 9">SS14</strain>
    </source>
</reference>
<evidence type="ECO:0000256" key="2">
    <source>
        <dbReference type="ARBA" id="ARBA00022475"/>
    </source>
</evidence>
<dbReference type="PATRIC" id="fig|455434.6.peg.336"/>
<comment type="subcellular location">
    <subcellularLocation>
        <location evidence="1">Cell membrane</location>
        <topology evidence="1">Multi-pass membrane protein</topology>
    </subcellularLocation>
</comment>
<protein>
    <submittedName>
        <fullName evidence="8">Possible protein ComE</fullName>
    </submittedName>
</protein>
<feature type="transmembrane region" description="Helical" evidence="6">
    <location>
        <begin position="45"/>
        <end position="65"/>
    </location>
</feature>
<keyword evidence="2" id="KW-1003">Cell membrane</keyword>
<feature type="transmembrane region" description="Helical" evidence="6">
    <location>
        <begin position="344"/>
        <end position="366"/>
    </location>
</feature>
<dbReference type="InterPro" id="IPR052159">
    <property type="entry name" value="Competence_DNA_uptake"/>
</dbReference>
<name>A0A0H3BKB9_TREPS</name>
<feature type="transmembrane region" description="Helical" evidence="6">
    <location>
        <begin position="309"/>
        <end position="332"/>
    </location>
</feature>
<evidence type="ECO:0000256" key="4">
    <source>
        <dbReference type="ARBA" id="ARBA00022989"/>
    </source>
</evidence>
<dbReference type="EMBL" id="CP000805">
    <property type="protein sequence ID" value="ACD70762.1"/>
    <property type="molecule type" value="Genomic_DNA"/>
</dbReference>
<feature type="domain" description="ComEC/Rec2-related protein" evidence="7">
    <location>
        <begin position="289"/>
        <end position="549"/>
    </location>
</feature>
<dbReference type="PANTHER" id="PTHR30619">
    <property type="entry name" value="DNA INTERNALIZATION/COMPETENCE PROTEIN COMEC/REC2"/>
    <property type="match status" value="1"/>
</dbReference>
<keyword evidence="4 6" id="KW-1133">Transmembrane helix</keyword>
<keyword evidence="5 6" id="KW-0472">Membrane</keyword>
<feature type="transmembrane region" description="Helical" evidence="6">
    <location>
        <begin position="405"/>
        <end position="425"/>
    </location>
</feature>
<gene>
    <name evidence="8" type="ordered locus">TPASS_0336</name>
</gene>